<protein>
    <submittedName>
        <fullName evidence="3">TRAP transporter substrate-binding protein</fullName>
    </submittedName>
</protein>
<gene>
    <name evidence="3" type="ORF">ACFPIJ_40490</name>
</gene>
<keyword evidence="4" id="KW-1185">Reference proteome</keyword>
<evidence type="ECO:0000256" key="1">
    <source>
        <dbReference type="ARBA" id="ARBA00022729"/>
    </source>
</evidence>
<feature type="chain" id="PRO_5046752942" evidence="2">
    <location>
        <begin position="26"/>
        <end position="489"/>
    </location>
</feature>
<dbReference type="Proteomes" id="UP001595912">
    <property type="component" value="Unassembled WGS sequence"/>
</dbReference>
<evidence type="ECO:0000313" key="3">
    <source>
        <dbReference type="EMBL" id="MFC5004093.1"/>
    </source>
</evidence>
<dbReference type="NCBIfam" id="NF037995">
    <property type="entry name" value="TRAP_S1"/>
    <property type="match status" value="1"/>
</dbReference>
<dbReference type="EMBL" id="JBHSIU010000054">
    <property type="protein sequence ID" value="MFC5004093.1"/>
    <property type="molecule type" value="Genomic_DNA"/>
</dbReference>
<dbReference type="RefSeq" id="WP_380123621.1">
    <property type="nucleotide sequence ID" value="NZ_JBHSIU010000054.1"/>
</dbReference>
<dbReference type="InterPro" id="IPR018389">
    <property type="entry name" value="DctP_fam"/>
</dbReference>
<dbReference type="PANTHER" id="PTHR33376:SF2">
    <property type="entry name" value="DICARBOXYLATE-BINDING PERIPLASMIC PROTEIN"/>
    <property type="match status" value="1"/>
</dbReference>
<proteinExistence type="predicted"/>
<accession>A0ABV9W6F7</accession>
<dbReference type="Gene3D" id="3.40.190.170">
    <property type="entry name" value="Bacterial extracellular solute-binding protein, family 7"/>
    <property type="match status" value="1"/>
</dbReference>
<sequence>MYRIRNVVAVLAVLAVLGGCTVASGRPGQDKAGGRGEPAVLRLADINSGLDYSPAVAYFVERAAAVSHGQLKIEVSSGWGDFAQDADQRVVHDVAAGKADLAWAPTRVFETLGVNSFQGLTAPLLVDSYALQRAVLASDLPGQMLRGVEPLGVTGLAVLGGGLRKPIAAKRPLLGPADWRGLKFEAKRSTTQVNTIKALNAQPTELVKGGPSRSEALAAGQIDAFELNLLAYLLNTAVQRAPYVTANIDLWPATAALVANSKRWGGLSKDQRGWLTTAAAEATTRSAQLADDDAKLVKEACAAGGRFTNAAAADLDALRQAVAPVYAELDRDAQTKTFIERIRALKASVAREPALAIPADCPDAAVPGGTTGATGALDGVYRWKLTVDDARTHGTVNDQQHLDDWYPSTFTMTLRAGRWEGRQTASSEISSGTFGVSGSRISFDWPATGDVLSFTFAVGANGDLTLTPVPPMDPGDRFVWSLHSWTRIG</sequence>
<dbReference type="PROSITE" id="PS51257">
    <property type="entry name" value="PROKAR_LIPOPROTEIN"/>
    <property type="match status" value="1"/>
</dbReference>
<reference evidence="4" key="1">
    <citation type="journal article" date="2019" name="Int. J. Syst. Evol. Microbiol.">
        <title>The Global Catalogue of Microorganisms (GCM) 10K type strain sequencing project: providing services to taxonomists for standard genome sequencing and annotation.</title>
        <authorList>
            <consortium name="The Broad Institute Genomics Platform"/>
            <consortium name="The Broad Institute Genome Sequencing Center for Infectious Disease"/>
            <person name="Wu L."/>
            <person name="Ma J."/>
        </authorList>
    </citation>
    <scope>NUCLEOTIDE SEQUENCE [LARGE SCALE GENOMIC DNA]</scope>
    <source>
        <strain evidence="4">CGMCC 4.7152</strain>
    </source>
</reference>
<feature type="signal peptide" evidence="2">
    <location>
        <begin position="1"/>
        <end position="25"/>
    </location>
</feature>
<keyword evidence="1 2" id="KW-0732">Signal</keyword>
<dbReference type="PANTHER" id="PTHR33376">
    <property type="match status" value="1"/>
</dbReference>
<evidence type="ECO:0000313" key="4">
    <source>
        <dbReference type="Proteomes" id="UP001595912"/>
    </source>
</evidence>
<dbReference type="InterPro" id="IPR038404">
    <property type="entry name" value="TRAP_DctP_sf"/>
</dbReference>
<dbReference type="Pfam" id="PF03480">
    <property type="entry name" value="DctP"/>
    <property type="match status" value="1"/>
</dbReference>
<comment type="caution">
    <text evidence="3">The sequence shown here is derived from an EMBL/GenBank/DDBJ whole genome shotgun (WGS) entry which is preliminary data.</text>
</comment>
<evidence type="ECO:0000256" key="2">
    <source>
        <dbReference type="SAM" id="SignalP"/>
    </source>
</evidence>
<name>A0ABV9W6F7_9ACTN</name>
<organism evidence="3 4">
    <name type="scientific">Dactylosporangium cerinum</name>
    <dbReference type="NCBI Taxonomy" id="1434730"/>
    <lineage>
        <taxon>Bacteria</taxon>
        <taxon>Bacillati</taxon>
        <taxon>Actinomycetota</taxon>
        <taxon>Actinomycetes</taxon>
        <taxon>Micromonosporales</taxon>
        <taxon>Micromonosporaceae</taxon>
        <taxon>Dactylosporangium</taxon>
    </lineage>
</organism>